<organism evidence="1 2">
    <name type="scientific">Ferrimonas marina</name>
    <dbReference type="NCBI Taxonomy" id="299255"/>
    <lineage>
        <taxon>Bacteria</taxon>
        <taxon>Pseudomonadati</taxon>
        <taxon>Pseudomonadota</taxon>
        <taxon>Gammaproteobacteria</taxon>
        <taxon>Alteromonadales</taxon>
        <taxon>Ferrimonadaceae</taxon>
        <taxon>Ferrimonas</taxon>
    </lineage>
</organism>
<reference evidence="1 2" key="1">
    <citation type="submission" date="2016-11" db="EMBL/GenBank/DDBJ databases">
        <authorList>
            <person name="Jaros S."/>
            <person name="Januszkiewicz K."/>
            <person name="Wedrychowicz H."/>
        </authorList>
    </citation>
    <scope>NUCLEOTIDE SEQUENCE [LARGE SCALE GENOMIC DNA]</scope>
    <source>
        <strain evidence="1 2">DSM 16917</strain>
    </source>
</reference>
<evidence type="ECO:0000313" key="1">
    <source>
        <dbReference type="EMBL" id="SHH55418.1"/>
    </source>
</evidence>
<accession>A0A1M5TXK2</accession>
<sequence>MKDDQIKLDSLIEQCTDTICSDPHLTGLMGHGELFEPDPANSFVCDHPPGLCHQGTIFEFENDKSIGDRLYTGFARLHDGEWFRHSWIIDKQGRVVEPCKDVHSAYFGVPLEGVRSCDFFNYWRGRAPNWSKPSAQEKAMVRKWLSDHGYGERTMGVDNKTVADDPVADLIISTYSKHPVLPVPANYLTKMKSDDALDFLFCQFACQDFAYAAHKLLGWEMVELEWYNPELEPNVHYAVKEPKSGLLFDITGLHTPEQIFARCDTYDQEMTPDEMETCAYWTCEPSTMSEAYNEFQVPFKALNALITRVSKDLHIEMTPDLSSPTR</sequence>
<name>A0A1M5TXK2_9GAMM</name>
<dbReference type="AlphaFoldDB" id="A0A1M5TXK2"/>
<dbReference type="Proteomes" id="UP000184268">
    <property type="component" value="Unassembled WGS sequence"/>
</dbReference>
<dbReference type="EMBL" id="FQXG01000003">
    <property type="protein sequence ID" value="SHH55418.1"/>
    <property type="molecule type" value="Genomic_DNA"/>
</dbReference>
<protein>
    <submittedName>
        <fullName evidence="1">Uncharacterized protein</fullName>
    </submittedName>
</protein>
<dbReference type="OrthoDB" id="10020367at2"/>
<gene>
    <name evidence="1" type="ORF">SAMN02745129_2317</name>
</gene>
<proteinExistence type="predicted"/>
<keyword evidence="2" id="KW-1185">Reference proteome</keyword>
<evidence type="ECO:0000313" key="2">
    <source>
        <dbReference type="Proteomes" id="UP000184268"/>
    </source>
</evidence>
<dbReference type="RefSeq" id="WP_143165613.1">
    <property type="nucleotide sequence ID" value="NZ_FQXG01000003.1"/>
</dbReference>